<dbReference type="EMBL" id="HG994581">
    <property type="protein sequence ID" value="CAF2871097.1"/>
    <property type="molecule type" value="Genomic_DNA"/>
</dbReference>
<protein>
    <submittedName>
        <fullName evidence="1">(salmon louse) hypothetical protein</fullName>
    </submittedName>
</protein>
<dbReference type="Proteomes" id="UP000675881">
    <property type="component" value="Chromosome 2"/>
</dbReference>
<accession>A0A7R8CT76</accession>
<gene>
    <name evidence="1" type="ORF">LSAA_6819</name>
</gene>
<sequence>MSKKYSRSYIVFEGYDNGPYVRDHIHKRRTGKMSAFISLDNLEMIPTFKQEVFLKNEQNKSQFKTSNFSCQMRCEEKETMSETVLGDADTQIVSAALEYAKDNNKDVVVVAADTYFRVLLVFHWKKRYASLHAFRCTSRKEDKETWRIEDLPIMTDFSGAPDNILRVIRCNCNISKISHVVPMFVAAGDVGFHVFPLVVIAMVLSVRIFHPEEVSSDEESVGSDEDAHISIFDILDVSNL</sequence>
<dbReference type="AlphaFoldDB" id="A0A7R8CT76"/>
<keyword evidence="2" id="KW-1185">Reference proteome</keyword>
<organism evidence="1 2">
    <name type="scientific">Lepeophtheirus salmonis</name>
    <name type="common">Salmon louse</name>
    <name type="synonym">Caligus salmonis</name>
    <dbReference type="NCBI Taxonomy" id="72036"/>
    <lineage>
        <taxon>Eukaryota</taxon>
        <taxon>Metazoa</taxon>
        <taxon>Ecdysozoa</taxon>
        <taxon>Arthropoda</taxon>
        <taxon>Crustacea</taxon>
        <taxon>Multicrustacea</taxon>
        <taxon>Hexanauplia</taxon>
        <taxon>Copepoda</taxon>
        <taxon>Siphonostomatoida</taxon>
        <taxon>Caligidae</taxon>
        <taxon>Lepeophtheirus</taxon>
    </lineage>
</organism>
<reference evidence="1" key="1">
    <citation type="submission" date="2021-02" db="EMBL/GenBank/DDBJ databases">
        <authorList>
            <person name="Bekaert M."/>
        </authorList>
    </citation>
    <scope>NUCLEOTIDE SEQUENCE</scope>
    <source>
        <strain evidence="1">IoA-00</strain>
    </source>
</reference>
<name>A0A7R8CT76_LEPSM</name>
<evidence type="ECO:0000313" key="1">
    <source>
        <dbReference type="EMBL" id="CAF2871097.1"/>
    </source>
</evidence>
<proteinExistence type="predicted"/>
<evidence type="ECO:0000313" key="2">
    <source>
        <dbReference type="Proteomes" id="UP000675881"/>
    </source>
</evidence>